<evidence type="ECO:0000256" key="1">
    <source>
        <dbReference type="SAM" id="MobiDB-lite"/>
    </source>
</evidence>
<feature type="region of interest" description="Disordered" evidence="1">
    <location>
        <begin position="1"/>
        <end position="22"/>
    </location>
</feature>
<gene>
    <name evidence="2" type="ORF">EDD54_0348</name>
</gene>
<accession>A0A4R6RIZ9</accession>
<comment type="caution">
    <text evidence="2">The sequence shown here is derived from an EMBL/GenBank/DDBJ whole genome shotgun (WGS) entry which is preliminary data.</text>
</comment>
<name>A0A4R6RIZ9_9HYPH</name>
<proteinExistence type="predicted"/>
<organism evidence="2 3">
    <name type="scientific">Oharaeibacter diazotrophicus</name>
    <dbReference type="NCBI Taxonomy" id="1920512"/>
    <lineage>
        <taxon>Bacteria</taxon>
        <taxon>Pseudomonadati</taxon>
        <taxon>Pseudomonadota</taxon>
        <taxon>Alphaproteobacteria</taxon>
        <taxon>Hyphomicrobiales</taxon>
        <taxon>Pleomorphomonadaceae</taxon>
        <taxon>Oharaeibacter</taxon>
    </lineage>
</organism>
<sequence length="246" mass="25563">MSDDTPARRGASAPTSVGAGPAAVRSSAAEIDAFVAAARDTAPDPNRARLIFALDATMSRQPTWDRAASLQAEMFAEAGRIAGLDVQLVYFRGHDECRASRFVPDAARLARLMEGIDCRGGRTQIGKVLRHAARTAREGRVAALVYVGDAMEESVDDLAAAAGDLGVLGTPVFLFREGSDRAAARAFEEIARLSRGAHLAFSEGSAAELGALLRAVAAYAAGGLGALQALAGRDAGARALIGAMRR</sequence>
<dbReference type="SUPFAM" id="SSF53300">
    <property type="entry name" value="vWA-like"/>
    <property type="match status" value="1"/>
</dbReference>
<dbReference type="OrthoDB" id="5430236at2"/>
<protein>
    <recommendedName>
        <fullName evidence="4">VWA domain-containing protein</fullName>
    </recommendedName>
</protein>
<dbReference type="InterPro" id="IPR036465">
    <property type="entry name" value="vWFA_dom_sf"/>
</dbReference>
<dbReference type="EMBL" id="SNXY01000006">
    <property type="protein sequence ID" value="TDP86473.1"/>
    <property type="molecule type" value="Genomic_DNA"/>
</dbReference>
<dbReference type="AlphaFoldDB" id="A0A4R6RIZ9"/>
<evidence type="ECO:0000313" key="2">
    <source>
        <dbReference type="EMBL" id="TDP86473.1"/>
    </source>
</evidence>
<keyword evidence="3" id="KW-1185">Reference proteome</keyword>
<reference evidence="2 3" key="1">
    <citation type="submission" date="2019-03" db="EMBL/GenBank/DDBJ databases">
        <title>Genomic Encyclopedia of Type Strains, Phase IV (KMG-IV): sequencing the most valuable type-strain genomes for metagenomic binning, comparative biology and taxonomic classification.</title>
        <authorList>
            <person name="Goeker M."/>
        </authorList>
    </citation>
    <scope>NUCLEOTIDE SEQUENCE [LARGE SCALE GENOMIC DNA]</scope>
    <source>
        <strain evidence="2 3">DSM 102969</strain>
    </source>
</reference>
<evidence type="ECO:0000313" key="3">
    <source>
        <dbReference type="Proteomes" id="UP000294547"/>
    </source>
</evidence>
<dbReference type="RefSeq" id="WP_126537157.1">
    <property type="nucleotide sequence ID" value="NZ_BSPM01000008.1"/>
</dbReference>
<evidence type="ECO:0008006" key="4">
    <source>
        <dbReference type="Google" id="ProtNLM"/>
    </source>
</evidence>
<dbReference type="Proteomes" id="UP000294547">
    <property type="component" value="Unassembled WGS sequence"/>
</dbReference>